<dbReference type="Proteomes" id="UP000298471">
    <property type="component" value="Unassembled WGS sequence"/>
</dbReference>
<feature type="domain" description="Alcohol dehydrogenase-like C-terminal" evidence="6">
    <location>
        <begin position="185"/>
        <end position="307"/>
    </location>
</feature>
<evidence type="ECO:0000256" key="4">
    <source>
        <dbReference type="ARBA" id="ARBA00023002"/>
    </source>
</evidence>
<dbReference type="AlphaFoldDB" id="A0A4Z0QDK5"/>
<evidence type="ECO:0000256" key="1">
    <source>
        <dbReference type="ARBA" id="ARBA00001947"/>
    </source>
</evidence>
<dbReference type="SUPFAM" id="SSF50129">
    <property type="entry name" value="GroES-like"/>
    <property type="match status" value="1"/>
</dbReference>
<evidence type="ECO:0000313" key="9">
    <source>
        <dbReference type="Proteomes" id="UP000298471"/>
    </source>
</evidence>
<evidence type="ECO:0000259" key="7">
    <source>
        <dbReference type="Pfam" id="PF08240"/>
    </source>
</evidence>
<dbReference type="SUPFAM" id="SSF51735">
    <property type="entry name" value="NAD(P)-binding Rossmann-fold domains"/>
    <property type="match status" value="1"/>
</dbReference>
<evidence type="ECO:0000259" key="6">
    <source>
        <dbReference type="Pfam" id="PF00107"/>
    </source>
</evidence>
<dbReference type="InterPro" id="IPR047109">
    <property type="entry name" value="CAD-like"/>
</dbReference>
<dbReference type="Pfam" id="PF00107">
    <property type="entry name" value="ADH_zinc_N"/>
    <property type="match status" value="1"/>
</dbReference>
<comment type="cofactor">
    <cofactor evidence="1 5">
        <name>Zn(2+)</name>
        <dbReference type="ChEBI" id="CHEBI:29105"/>
    </cofactor>
</comment>
<comment type="similarity">
    <text evidence="5">Belongs to the zinc-containing alcohol dehydrogenase family.</text>
</comment>
<dbReference type="PANTHER" id="PTHR42683">
    <property type="entry name" value="ALDEHYDE REDUCTASE"/>
    <property type="match status" value="1"/>
</dbReference>
<evidence type="ECO:0000256" key="5">
    <source>
        <dbReference type="RuleBase" id="RU361277"/>
    </source>
</evidence>
<keyword evidence="4" id="KW-0560">Oxidoreductase</keyword>
<feature type="domain" description="Alcohol dehydrogenase-like N-terminal" evidence="7">
    <location>
        <begin position="27"/>
        <end position="145"/>
    </location>
</feature>
<accession>A0A4Z0QDK5</accession>
<dbReference type="InterPro" id="IPR011032">
    <property type="entry name" value="GroES-like_sf"/>
</dbReference>
<dbReference type="OrthoDB" id="9806940at2"/>
<keyword evidence="9" id="KW-1185">Reference proteome</keyword>
<dbReference type="RefSeq" id="WP_135391560.1">
    <property type="nucleotide sequence ID" value="NZ_SRMB01000001.1"/>
</dbReference>
<name>A0A4Z0QDK5_9BACT</name>
<dbReference type="Pfam" id="PF08240">
    <property type="entry name" value="ADH_N"/>
    <property type="match status" value="1"/>
</dbReference>
<dbReference type="FunFam" id="3.40.50.720:FF:000022">
    <property type="entry name" value="Cinnamyl alcohol dehydrogenase"/>
    <property type="match status" value="1"/>
</dbReference>
<dbReference type="GO" id="GO:0008106">
    <property type="term" value="F:alcohol dehydrogenase (NADP+) activity"/>
    <property type="evidence" value="ECO:0007669"/>
    <property type="project" value="UniProtKB-ARBA"/>
</dbReference>
<reference evidence="8 9" key="1">
    <citation type="submission" date="2019-04" db="EMBL/GenBank/DDBJ databases">
        <authorList>
            <person name="Feng G."/>
            <person name="Zhang J."/>
            <person name="Zhu H."/>
        </authorList>
    </citation>
    <scope>NUCLEOTIDE SEQUENCE [LARGE SCALE GENOMIC DNA]</scope>
    <source>
        <strain evidence="8 9">9PBR-1</strain>
    </source>
</reference>
<evidence type="ECO:0000256" key="2">
    <source>
        <dbReference type="ARBA" id="ARBA00022723"/>
    </source>
</evidence>
<dbReference type="InterPro" id="IPR036291">
    <property type="entry name" value="NAD(P)-bd_dom_sf"/>
</dbReference>
<dbReference type="PROSITE" id="PS00059">
    <property type="entry name" value="ADH_ZINC"/>
    <property type="match status" value="1"/>
</dbReference>
<proteinExistence type="inferred from homology"/>
<sequence length="346" mass="37340">MIQTKAYAAQSPETDLAPWTFERRDVGAHDVQIEILFCGVCHSDLHQIRNEWFPGIFPMVPGHEIVGRITQVGDHVKKFAAGDLAGVGCMVDSCQVCYNCKDGLEQYCVEGNTQTYNNLGRDGVPTYGGYSNTIVVREEFVVSVSDKLDLAAVAPLLCAGITTYSPLKYWGVGKGHKLAVVGLGGLGHMGVKFGVAFGAEVTVLSTSPAKEADAKALGAHHFVVTSDEEQLKAVQGSFDYILDTVAADHNIPLYLSLLKTNGTHILVGAPPKPLEIPAFALIPGRKSVSGSTIGGIAETQEMLDFCAEHNIVSDIELINIQDINQAYERMVKGDVRYRFVIDIASL</sequence>
<dbReference type="CDD" id="cd05283">
    <property type="entry name" value="CAD1"/>
    <property type="match status" value="1"/>
</dbReference>
<dbReference type="GO" id="GO:0008270">
    <property type="term" value="F:zinc ion binding"/>
    <property type="evidence" value="ECO:0007669"/>
    <property type="project" value="InterPro"/>
</dbReference>
<gene>
    <name evidence="8" type="ORF">E5K02_01610</name>
</gene>
<keyword evidence="3 5" id="KW-0862">Zinc</keyword>
<keyword evidence="2 5" id="KW-0479">Metal-binding</keyword>
<comment type="caution">
    <text evidence="8">The sequence shown here is derived from an EMBL/GenBank/DDBJ whole genome shotgun (WGS) entry which is preliminary data.</text>
</comment>
<evidence type="ECO:0000313" key="8">
    <source>
        <dbReference type="EMBL" id="TGE28188.1"/>
    </source>
</evidence>
<dbReference type="Gene3D" id="3.90.180.10">
    <property type="entry name" value="Medium-chain alcohol dehydrogenases, catalytic domain"/>
    <property type="match status" value="1"/>
</dbReference>
<dbReference type="InterPro" id="IPR013154">
    <property type="entry name" value="ADH-like_N"/>
</dbReference>
<dbReference type="InterPro" id="IPR013149">
    <property type="entry name" value="ADH-like_C"/>
</dbReference>
<evidence type="ECO:0000256" key="3">
    <source>
        <dbReference type="ARBA" id="ARBA00022833"/>
    </source>
</evidence>
<protein>
    <submittedName>
        <fullName evidence="8">NAD(P)-dependent alcohol dehydrogenase</fullName>
    </submittedName>
</protein>
<dbReference type="Gene3D" id="3.40.50.720">
    <property type="entry name" value="NAD(P)-binding Rossmann-like Domain"/>
    <property type="match status" value="1"/>
</dbReference>
<organism evidence="8 9">
    <name type="scientific">Hymenobacter metallicola</name>
    <dbReference type="NCBI Taxonomy" id="2563114"/>
    <lineage>
        <taxon>Bacteria</taxon>
        <taxon>Pseudomonadati</taxon>
        <taxon>Bacteroidota</taxon>
        <taxon>Cytophagia</taxon>
        <taxon>Cytophagales</taxon>
        <taxon>Hymenobacteraceae</taxon>
        <taxon>Hymenobacter</taxon>
    </lineage>
</organism>
<dbReference type="EMBL" id="SRMB01000001">
    <property type="protein sequence ID" value="TGE28188.1"/>
    <property type="molecule type" value="Genomic_DNA"/>
</dbReference>
<dbReference type="InterPro" id="IPR002328">
    <property type="entry name" value="ADH_Zn_CS"/>
</dbReference>